<dbReference type="Gene3D" id="3.30.1330.40">
    <property type="entry name" value="RutC-like"/>
    <property type="match status" value="1"/>
</dbReference>
<accession>A0A2T2WV00</accession>
<dbReference type="AlphaFoldDB" id="A0A2T2WV00"/>
<dbReference type="GO" id="GO:0005829">
    <property type="term" value="C:cytosol"/>
    <property type="evidence" value="ECO:0007669"/>
    <property type="project" value="TreeGrafter"/>
</dbReference>
<dbReference type="PANTHER" id="PTHR11803:SF39">
    <property type="entry name" value="2-IMINOBUTANOATE_2-IMINOPROPANOATE DEAMINASE"/>
    <property type="match status" value="1"/>
</dbReference>
<dbReference type="NCBIfam" id="TIGR00004">
    <property type="entry name" value="Rid family detoxifying hydrolase"/>
    <property type="match status" value="1"/>
</dbReference>
<dbReference type="InterPro" id="IPR035959">
    <property type="entry name" value="RutC-like_sf"/>
</dbReference>
<dbReference type="PANTHER" id="PTHR11803">
    <property type="entry name" value="2-IMINOBUTANOATE/2-IMINOPROPANOATE DEAMINASE RIDA"/>
    <property type="match status" value="1"/>
</dbReference>
<reference evidence="2 3" key="1">
    <citation type="journal article" date="2014" name="BMC Genomics">
        <title>Comparison of environmental and isolate Sulfobacillus genomes reveals diverse carbon, sulfur, nitrogen, and hydrogen metabolisms.</title>
        <authorList>
            <person name="Justice N.B."/>
            <person name="Norman A."/>
            <person name="Brown C.T."/>
            <person name="Singh A."/>
            <person name="Thomas B.C."/>
            <person name="Banfield J.F."/>
        </authorList>
    </citation>
    <scope>NUCLEOTIDE SEQUENCE [LARGE SCALE GENOMIC DNA]</scope>
    <source>
        <strain evidence="2">AMDSBA1</strain>
    </source>
</reference>
<comment type="similarity">
    <text evidence="1">Belongs to the RutC family.</text>
</comment>
<comment type="caution">
    <text evidence="2">The sequence shown here is derived from an EMBL/GenBank/DDBJ whole genome shotgun (WGS) entry which is preliminary data.</text>
</comment>
<evidence type="ECO:0000313" key="3">
    <source>
        <dbReference type="Proteomes" id="UP000242699"/>
    </source>
</evidence>
<dbReference type="CDD" id="cd00448">
    <property type="entry name" value="YjgF_YER057c_UK114_family"/>
    <property type="match status" value="1"/>
</dbReference>
<evidence type="ECO:0000313" key="2">
    <source>
        <dbReference type="EMBL" id="PSR26069.1"/>
    </source>
</evidence>
<dbReference type="Proteomes" id="UP000242699">
    <property type="component" value="Unassembled WGS sequence"/>
</dbReference>
<dbReference type="EMBL" id="PXYT01000043">
    <property type="protein sequence ID" value="PSR26069.1"/>
    <property type="molecule type" value="Genomic_DNA"/>
</dbReference>
<dbReference type="InterPro" id="IPR006175">
    <property type="entry name" value="YjgF/YER057c/UK114"/>
</dbReference>
<name>A0A2T2WV00_9FIRM</name>
<dbReference type="Pfam" id="PF01042">
    <property type="entry name" value="Ribonuc_L-PSP"/>
    <property type="match status" value="1"/>
</dbReference>
<dbReference type="FunFam" id="3.30.1330.40:FF:000001">
    <property type="entry name" value="L-PSP family endoribonuclease"/>
    <property type="match status" value="1"/>
</dbReference>
<protein>
    <submittedName>
        <fullName evidence="2">Reactive intermediate/imine deaminase</fullName>
    </submittedName>
</protein>
<proteinExistence type="inferred from homology"/>
<evidence type="ECO:0000256" key="1">
    <source>
        <dbReference type="ARBA" id="ARBA00010552"/>
    </source>
</evidence>
<sequence length="127" mass="13463">MSSLKAIQTAKAPAPGGAYSQGIQAGSIVFTAGLGPIDPETGGVVGETVEEQTRQVMLNLKAILEEAGLGLNRVIKTTVHLQNLEQDFAGFNEIYESFFEPPYPVRTTVGSTLKGILVEIDMVALAE</sequence>
<dbReference type="InterPro" id="IPR006056">
    <property type="entry name" value="RidA"/>
</dbReference>
<gene>
    <name evidence="2" type="ORF">C7B43_15120</name>
</gene>
<dbReference type="GO" id="GO:0019239">
    <property type="term" value="F:deaminase activity"/>
    <property type="evidence" value="ECO:0007669"/>
    <property type="project" value="TreeGrafter"/>
</dbReference>
<dbReference type="SUPFAM" id="SSF55298">
    <property type="entry name" value="YjgF-like"/>
    <property type="match status" value="1"/>
</dbReference>
<organism evidence="2 3">
    <name type="scientific">Sulfobacillus benefaciens</name>
    <dbReference type="NCBI Taxonomy" id="453960"/>
    <lineage>
        <taxon>Bacteria</taxon>
        <taxon>Bacillati</taxon>
        <taxon>Bacillota</taxon>
        <taxon>Clostridia</taxon>
        <taxon>Eubacteriales</taxon>
        <taxon>Clostridiales Family XVII. Incertae Sedis</taxon>
        <taxon>Sulfobacillus</taxon>
    </lineage>
</organism>